<dbReference type="SUPFAM" id="SSF51905">
    <property type="entry name" value="FAD/NAD(P)-binding domain"/>
    <property type="match status" value="1"/>
</dbReference>
<keyword evidence="4" id="KW-0560">Oxidoreductase</keyword>
<keyword evidence="2" id="KW-0285">Flavoprotein</keyword>
<dbReference type="InterPro" id="IPR002938">
    <property type="entry name" value="FAD-bd"/>
</dbReference>
<dbReference type="OrthoDB" id="420606at2759"/>
<dbReference type="GO" id="GO:0071949">
    <property type="term" value="F:FAD binding"/>
    <property type="evidence" value="ECO:0007669"/>
    <property type="project" value="InterPro"/>
</dbReference>
<dbReference type="PRINTS" id="PR00420">
    <property type="entry name" value="RNGMNOXGNASE"/>
</dbReference>
<evidence type="ECO:0000256" key="2">
    <source>
        <dbReference type="ARBA" id="ARBA00022630"/>
    </source>
</evidence>
<dbReference type="PANTHER" id="PTHR13789">
    <property type="entry name" value="MONOOXYGENASE"/>
    <property type="match status" value="1"/>
</dbReference>
<evidence type="ECO:0000313" key="7">
    <source>
        <dbReference type="EMBL" id="KIY52581.1"/>
    </source>
</evidence>
<proteinExistence type="inferred from homology"/>
<organism evidence="7 8">
    <name type="scientific">Fistulina hepatica ATCC 64428</name>
    <dbReference type="NCBI Taxonomy" id="1128425"/>
    <lineage>
        <taxon>Eukaryota</taxon>
        <taxon>Fungi</taxon>
        <taxon>Dikarya</taxon>
        <taxon>Basidiomycota</taxon>
        <taxon>Agaricomycotina</taxon>
        <taxon>Agaricomycetes</taxon>
        <taxon>Agaricomycetidae</taxon>
        <taxon>Agaricales</taxon>
        <taxon>Fistulinaceae</taxon>
        <taxon>Fistulina</taxon>
    </lineage>
</organism>
<comment type="similarity">
    <text evidence="1">Belongs to the paxM FAD-dependent monooxygenase family.</text>
</comment>
<dbReference type="GO" id="GO:0004497">
    <property type="term" value="F:monooxygenase activity"/>
    <property type="evidence" value="ECO:0007669"/>
    <property type="project" value="UniProtKB-KW"/>
</dbReference>
<dbReference type="PANTHER" id="PTHR13789:SF309">
    <property type="entry name" value="PUTATIVE (AFU_ORTHOLOGUE AFUA_6G14510)-RELATED"/>
    <property type="match status" value="1"/>
</dbReference>
<dbReference type="InterPro" id="IPR050493">
    <property type="entry name" value="FAD-dep_Monooxygenase_BioMet"/>
</dbReference>
<reference evidence="7 8" key="1">
    <citation type="journal article" date="2015" name="Fungal Genet. Biol.">
        <title>Evolution of novel wood decay mechanisms in Agaricales revealed by the genome sequences of Fistulina hepatica and Cylindrobasidium torrendii.</title>
        <authorList>
            <person name="Floudas D."/>
            <person name="Held B.W."/>
            <person name="Riley R."/>
            <person name="Nagy L.G."/>
            <person name="Koehler G."/>
            <person name="Ransdell A.S."/>
            <person name="Younus H."/>
            <person name="Chow J."/>
            <person name="Chiniquy J."/>
            <person name="Lipzen A."/>
            <person name="Tritt A."/>
            <person name="Sun H."/>
            <person name="Haridas S."/>
            <person name="LaButti K."/>
            <person name="Ohm R.A."/>
            <person name="Kues U."/>
            <person name="Blanchette R.A."/>
            <person name="Grigoriev I.V."/>
            <person name="Minto R.E."/>
            <person name="Hibbett D.S."/>
        </authorList>
    </citation>
    <scope>NUCLEOTIDE SEQUENCE [LARGE SCALE GENOMIC DNA]</scope>
    <source>
        <strain evidence="7 8">ATCC 64428</strain>
    </source>
</reference>
<evidence type="ECO:0000256" key="3">
    <source>
        <dbReference type="ARBA" id="ARBA00022827"/>
    </source>
</evidence>
<keyword evidence="3" id="KW-0274">FAD</keyword>
<protein>
    <submittedName>
        <fullName evidence="7">FAD/NAD(P)-binding domain-containing protein</fullName>
    </submittedName>
</protein>
<evidence type="ECO:0000259" key="6">
    <source>
        <dbReference type="Pfam" id="PF01494"/>
    </source>
</evidence>
<keyword evidence="5" id="KW-0503">Monooxygenase</keyword>
<accession>A0A0D7AMP5</accession>
<evidence type="ECO:0000313" key="8">
    <source>
        <dbReference type="Proteomes" id="UP000054144"/>
    </source>
</evidence>
<dbReference type="AlphaFoldDB" id="A0A0D7AMP5"/>
<feature type="domain" description="FAD-binding" evidence="6">
    <location>
        <begin position="9"/>
        <end position="352"/>
    </location>
</feature>
<name>A0A0D7AMP5_9AGAR</name>
<evidence type="ECO:0000256" key="5">
    <source>
        <dbReference type="ARBA" id="ARBA00023033"/>
    </source>
</evidence>
<dbReference type="InterPro" id="IPR036188">
    <property type="entry name" value="FAD/NAD-bd_sf"/>
</dbReference>
<evidence type="ECO:0000256" key="4">
    <source>
        <dbReference type="ARBA" id="ARBA00023002"/>
    </source>
</evidence>
<dbReference type="Gene3D" id="3.50.50.60">
    <property type="entry name" value="FAD/NAD(P)-binding domain"/>
    <property type="match status" value="1"/>
</dbReference>
<evidence type="ECO:0000256" key="1">
    <source>
        <dbReference type="ARBA" id="ARBA00007992"/>
    </source>
</evidence>
<sequence length="430" mass="48168">MPKQPLSLDFLIIGGGVSGLSCAIGLRRSGHRVVVLDKEATYSDQAGPRRMVPNLSKIFYHWGLGKQLKEITYKTELFELYLFETGQHLSLWKDDEELLNETGGDLLFVNHDDLRRVLGEYAASLGVTIRTSAWVESVDVAATSVTLQSGETLRADIIVGADGPSGVTRGVLAGPNEQSIHVANLCAYSASIPKNDIMTDPDLANFYTLEPVSIFKTGRCKRSHLSDKAEFNVYLYHLGNERFLEISNAKLKELTASSLPMLRRLVKRVTPGEPLPIYEYKELEDWVSHRLVLIGEAAHPLPIGSAQACPLAVEDGAVLGKLFSHLKREDQISGFLAAFQELRQARTYPLMRQAFGAMRMLTLPADEQETYRREMHASEHQVITDIKEMPHWHEVADIFSYNAEDDADNWWVSWGLLKERAEGIEVESPF</sequence>
<dbReference type="EMBL" id="KN881639">
    <property type="protein sequence ID" value="KIY52581.1"/>
    <property type="molecule type" value="Genomic_DNA"/>
</dbReference>
<gene>
    <name evidence="7" type="ORF">FISHEDRAFT_34983</name>
</gene>
<dbReference type="Pfam" id="PF01494">
    <property type="entry name" value="FAD_binding_3"/>
    <property type="match status" value="1"/>
</dbReference>
<dbReference type="Proteomes" id="UP000054144">
    <property type="component" value="Unassembled WGS sequence"/>
</dbReference>
<keyword evidence="8" id="KW-1185">Reference proteome</keyword>
<dbReference type="PROSITE" id="PS51257">
    <property type="entry name" value="PROKAR_LIPOPROTEIN"/>
    <property type="match status" value="1"/>
</dbReference>